<dbReference type="Gene3D" id="3.40.50.300">
    <property type="entry name" value="P-loop containing nucleotide triphosphate hydrolases"/>
    <property type="match status" value="1"/>
</dbReference>
<dbReference type="Proteomes" id="UP000292927">
    <property type="component" value="Unassembled WGS sequence"/>
</dbReference>
<dbReference type="Pfam" id="PF00005">
    <property type="entry name" value="ABC_tran"/>
    <property type="match status" value="1"/>
</dbReference>
<dbReference type="GO" id="GO:0016887">
    <property type="term" value="F:ATP hydrolysis activity"/>
    <property type="evidence" value="ECO:0007669"/>
    <property type="project" value="InterPro"/>
</dbReference>
<reference evidence="6 7" key="1">
    <citation type="submission" date="2019-02" db="EMBL/GenBank/DDBJ databases">
        <title>Genomic Encyclopedia of Type Strains, Phase IV (KMG-IV): sequencing the most valuable type-strain genomes for metagenomic binning, comparative biology and taxonomic classification.</title>
        <authorList>
            <person name="Goeker M."/>
        </authorList>
    </citation>
    <scope>NUCLEOTIDE SEQUENCE [LARGE SCALE GENOMIC DNA]</scope>
    <source>
        <strain evidence="6 7">DSM 29486</strain>
    </source>
</reference>
<keyword evidence="4 6" id="KW-0067">ATP-binding</keyword>
<comment type="similarity">
    <text evidence="1">Belongs to the ABC transporter superfamily.</text>
</comment>
<evidence type="ECO:0000313" key="6">
    <source>
        <dbReference type="EMBL" id="RZS92349.1"/>
    </source>
</evidence>
<dbReference type="InterPro" id="IPR003593">
    <property type="entry name" value="AAA+_ATPase"/>
</dbReference>
<keyword evidence="7" id="KW-1185">Reference proteome</keyword>
<evidence type="ECO:0000256" key="4">
    <source>
        <dbReference type="ARBA" id="ARBA00022840"/>
    </source>
</evidence>
<evidence type="ECO:0000256" key="3">
    <source>
        <dbReference type="ARBA" id="ARBA00022741"/>
    </source>
</evidence>
<keyword evidence="3" id="KW-0547">Nucleotide-binding</keyword>
<dbReference type="InterPro" id="IPR003439">
    <property type="entry name" value="ABC_transporter-like_ATP-bd"/>
</dbReference>
<dbReference type="PANTHER" id="PTHR43335">
    <property type="entry name" value="ABC TRANSPORTER, ATP-BINDING PROTEIN"/>
    <property type="match status" value="1"/>
</dbReference>
<dbReference type="SMART" id="SM00382">
    <property type="entry name" value="AAA"/>
    <property type="match status" value="1"/>
</dbReference>
<feature type="domain" description="ABC transporter" evidence="5">
    <location>
        <begin position="5"/>
        <end position="233"/>
    </location>
</feature>
<dbReference type="GO" id="GO:0005524">
    <property type="term" value="F:ATP binding"/>
    <property type="evidence" value="ECO:0007669"/>
    <property type="project" value="UniProtKB-KW"/>
</dbReference>
<organism evidence="6 7">
    <name type="scientific">Cuneatibacter caecimuris</name>
    <dbReference type="NCBI Taxonomy" id="1796618"/>
    <lineage>
        <taxon>Bacteria</taxon>
        <taxon>Bacillati</taxon>
        <taxon>Bacillota</taxon>
        <taxon>Clostridia</taxon>
        <taxon>Lachnospirales</taxon>
        <taxon>Lachnospiraceae</taxon>
        <taxon>Cuneatibacter</taxon>
    </lineage>
</organism>
<dbReference type="SUPFAM" id="SSF52540">
    <property type="entry name" value="P-loop containing nucleoside triphosphate hydrolases"/>
    <property type="match status" value="1"/>
</dbReference>
<protein>
    <submittedName>
        <fullName evidence="6">ABC-2 type transport system ATP-binding protein</fullName>
    </submittedName>
</protein>
<dbReference type="EMBL" id="SGXF01000009">
    <property type="protein sequence ID" value="RZS92349.1"/>
    <property type="molecule type" value="Genomic_DNA"/>
</dbReference>
<evidence type="ECO:0000259" key="5">
    <source>
        <dbReference type="PROSITE" id="PS50893"/>
    </source>
</evidence>
<dbReference type="OrthoDB" id="9809205at2"/>
<keyword evidence="2" id="KW-0813">Transport</keyword>
<comment type="caution">
    <text evidence="6">The sequence shown here is derived from an EMBL/GenBank/DDBJ whole genome shotgun (WGS) entry which is preliminary data.</text>
</comment>
<dbReference type="InterPro" id="IPR017871">
    <property type="entry name" value="ABC_transporter-like_CS"/>
</dbReference>
<proteinExistence type="inferred from homology"/>
<evidence type="ECO:0000256" key="1">
    <source>
        <dbReference type="ARBA" id="ARBA00005417"/>
    </source>
</evidence>
<dbReference type="InterPro" id="IPR027417">
    <property type="entry name" value="P-loop_NTPase"/>
</dbReference>
<dbReference type="PROSITE" id="PS00211">
    <property type="entry name" value="ABC_TRANSPORTER_1"/>
    <property type="match status" value="1"/>
</dbReference>
<evidence type="ECO:0000256" key="2">
    <source>
        <dbReference type="ARBA" id="ARBA00022448"/>
    </source>
</evidence>
<dbReference type="RefSeq" id="WP_130436293.1">
    <property type="nucleotide sequence ID" value="NZ_SGXF01000009.1"/>
</dbReference>
<gene>
    <name evidence="6" type="ORF">EV209_3063</name>
</gene>
<dbReference type="PROSITE" id="PS50893">
    <property type="entry name" value="ABC_TRANSPORTER_2"/>
    <property type="match status" value="1"/>
</dbReference>
<evidence type="ECO:0000313" key="7">
    <source>
        <dbReference type="Proteomes" id="UP000292927"/>
    </source>
</evidence>
<accession>A0A4V2F5C6</accession>
<name>A0A4V2F5C6_9FIRM</name>
<dbReference type="PANTHER" id="PTHR43335:SF4">
    <property type="entry name" value="ABC TRANSPORTER, ATP-BINDING PROTEIN"/>
    <property type="match status" value="1"/>
</dbReference>
<dbReference type="AlphaFoldDB" id="A0A4V2F5C6"/>
<sequence length="314" mass="35223">METAIRLEHVNKHLGKKQVLKDLSFETYIGEVFGFLGPNGAGKTTTIKLLVGLLSMEEGNISICGKDITGEFETAMAYVGGIVENPEMYGYMTGRQNLCQYARMRKGVTQERIDEVVSLVGLSNRINEKVSKYSLGMRQRLGLAQCMLHHPKVLILDEPTNGLDPAGIRQLRDILKHLAHQEGTCVFVSSHMMSEMELMCDRVGIIVDGRLAEVKTLQEMMTERRGDSVVYRYHAENPRLLMNAARQMELQAEPGGEEMVEVQIPSGQEKQVLWELNRTLAENNIVFYSAAPVESKKLEDAFMELTGKEGEQIV</sequence>